<dbReference type="AlphaFoldDB" id="A0A9D9I342"/>
<dbReference type="PANTHER" id="PTHR33885:SF3">
    <property type="entry name" value="PHAGE SHOCK PROTEIN C"/>
    <property type="match status" value="1"/>
</dbReference>
<dbReference type="EMBL" id="JADIME010000038">
    <property type="protein sequence ID" value="MBO8465090.1"/>
    <property type="molecule type" value="Genomic_DNA"/>
</dbReference>
<keyword evidence="2" id="KW-1003">Cell membrane</keyword>
<evidence type="ECO:0000313" key="9">
    <source>
        <dbReference type="Proteomes" id="UP000823597"/>
    </source>
</evidence>
<comment type="subcellular location">
    <subcellularLocation>
        <location evidence="1">Cell membrane</location>
        <topology evidence="1">Single-pass membrane protein</topology>
    </subcellularLocation>
</comment>
<name>A0A9D9I342_9BACT</name>
<feature type="transmembrane region" description="Helical" evidence="6">
    <location>
        <begin position="122"/>
        <end position="141"/>
    </location>
</feature>
<dbReference type="GO" id="GO:0005886">
    <property type="term" value="C:plasma membrane"/>
    <property type="evidence" value="ECO:0007669"/>
    <property type="project" value="UniProtKB-SubCell"/>
</dbReference>
<protein>
    <submittedName>
        <fullName evidence="8">PspC domain-containing protein</fullName>
    </submittedName>
</protein>
<evidence type="ECO:0000256" key="4">
    <source>
        <dbReference type="ARBA" id="ARBA00022989"/>
    </source>
</evidence>
<feature type="transmembrane region" description="Helical" evidence="6">
    <location>
        <begin position="147"/>
        <end position="169"/>
    </location>
</feature>
<keyword evidence="5 6" id="KW-0472">Membrane</keyword>
<organism evidence="8 9">
    <name type="scientific">Candidatus Merdivivens pullistercoris</name>
    <dbReference type="NCBI Taxonomy" id="2840873"/>
    <lineage>
        <taxon>Bacteria</taxon>
        <taxon>Pseudomonadati</taxon>
        <taxon>Bacteroidota</taxon>
        <taxon>Bacteroidia</taxon>
        <taxon>Bacteroidales</taxon>
        <taxon>Muribaculaceae</taxon>
        <taxon>Muribaculaceae incertae sedis</taxon>
        <taxon>Candidatus Merdivivens</taxon>
    </lineage>
</organism>
<evidence type="ECO:0000256" key="6">
    <source>
        <dbReference type="SAM" id="Phobius"/>
    </source>
</evidence>
<gene>
    <name evidence="8" type="ORF">IAB93_03730</name>
</gene>
<evidence type="ECO:0000256" key="5">
    <source>
        <dbReference type="ARBA" id="ARBA00023136"/>
    </source>
</evidence>
<feature type="domain" description="Phage shock protein PspC N-terminal" evidence="7">
    <location>
        <begin position="112"/>
        <end position="168"/>
    </location>
</feature>
<proteinExistence type="predicted"/>
<evidence type="ECO:0000256" key="2">
    <source>
        <dbReference type="ARBA" id="ARBA00022475"/>
    </source>
</evidence>
<evidence type="ECO:0000256" key="3">
    <source>
        <dbReference type="ARBA" id="ARBA00022692"/>
    </source>
</evidence>
<evidence type="ECO:0000256" key="1">
    <source>
        <dbReference type="ARBA" id="ARBA00004162"/>
    </source>
</evidence>
<comment type="caution">
    <text evidence="8">The sequence shown here is derived from an EMBL/GenBank/DDBJ whole genome shotgun (WGS) entry which is preliminary data.</text>
</comment>
<sequence length="197" mass="22006">MKRTLNIGIGKRSFVMDEDAYQRLNGYLGAFRKELGGAYGSDEVMDDLEMRIADIFADRLAGTGNVVDIRLVNEVISQLGMPNGPYRGYDGASDGGDGEEGRWEYRMDKPRRRLYRNPDDKILFGVCGGLGAYLDIDSAIIRLLMVILLFLGSAGFWIYLVLLIIAPVARTPVQKCEMMGIAPTAENLNRFRNNKNN</sequence>
<dbReference type="PANTHER" id="PTHR33885">
    <property type="entry name" value="PHAGE SHOCK PROTEIN C"/>
    <property type="match status" value="1"/>
</dbReference>
<keyword evidence="3 6" id="KW-0812">Transmembrane</keyword>
<dbReference type="InterPro" id="IPR007168">
    <property type="entry name" value="Phageshock_PspC_N"/>
</dbReference>
<dbReference type="Pfam" id="PF04024">
    <property type="entry name" value="PspC"/>
    <property type="match status" value="1"/>
</dbReference>
<accession>A0A9D9I342</accession>
<dbReference type="Proteomes" id="UP000823597">
    <property type="component" value="Unassembled WGS sequence"/>
</dbReference>
<keyword evidence="4 6" id="KW-1133">Transmembrane helix</keyword>
<reference evidence="8" key="2">
    <citation type="journal article" date="2021" name="PeerJ">
        <title>Extensive microbial diversity within the chicken gut microbiome revealed by metagenomics and culture.</title>
        <authorList>
            <person name="Gilroy R."/>
            <person name="Ravi A."/>
            <person name="Getino M."/>
            <person name="Pursley I."/>
            <person name="Horton D.L."/>
            <person name="Alikhan N.F."/>
            <person name="Baker D."/>
            <person name="Gharbi K."/>
            <person name="Hall N."/>
            <person name="Watson M."/>
            <person name="Adriaenssens E.M."/>
            <person name="Foster-Nyarko E."/>
            <person name="Jarju S."/>
            <person name="Secka A."/>
            <person name="Antonio M."/>
            <person name="Oren A."/>
            <person name="Chaudhuri R.R."/>
            <person name="La Ragione R."/>
            <person name="Hildebrand F."/>
            <person name="Pallen M.J."/>
        </authorList>
    </citation>
    <scope>NUCLEOTIDE SEQUENCE</scope>
    <source>
        <strain evidence="8">10037</strain>
    </source>
</reference>
<evidence type="ECO:0000313" key="8">
    <source>
        <dbReference type="EMBL" id="MBO8465090.1"/>
    </source>
</evidence>
<evidence type="ECO:0000259" key="7">
    <source>
        <dbReference type="Pfam" id="PF04024"/>
    </source>
</evidence>
<dbReference type="InterPro" id="IPR052027">
    <property type="entry name" value="PspC"/>
</dbReference>
<reference evidence="8" key="1">
    <citation type="submission" date="2020-10" db="EMBL/GenBank/DDBJ databases">
        <authorList>
            <person name="Gilroy R."/>
        </authorList>
    </citation>
    <scope>NUCLEOTIDE SEQUENCE</scope>
    <source>
        <strain evidence="8">10037</strain>
    </source>
</reference>